<dbReference type="Proteomes" id="UP000018211">
    <property type="component" value="Unassembled WGS sequence"/>
</dbReference>
<organism evidence="1 2">
    <name type="scientific">Vibrio nigripulchritudo SOn1</name>
    <dbReference type="NCBI Taxonomy" id="1238450"/>
    <lineage>
        <taxon>Bacteria</taxon>
        <taxon>Pseudomonadati</taxon>
        <taxon>Pseudomonadota</taxon>
        <taxon>Gammaproteobacteria</taxon>
        <taxon>Vibrionales</taxon>
        <taxon>Vibrionaceae</taxon>
        <taxon>Vibrio</taxon>
    </lineage>
</organism>
<dbReference type="AlphaFoldDB" id="A0AAV2VYA1"/>
<dbReference type="RefSeq" id="WP_022613762.1">
    <property type="nucleotide sequence ID" value="NZ_LK391965.1"/>
</dbReference>
<dbReference type="EMBL" id="CAOF01000184">
    <property type="protein sequence ID" value="CCO49729.1"/>
    <property type="molecule type" value="Genomic_DNA"/>
</dbReference>
<reference evidence="1 2" key="1">
    <citation type="journal article" date="2013" name="ISME J.">
        <title>Comparative genomics of pathogenic lineages of Vibrio nigripulchritudo identifies virulence-associated traits.</title>
        <authorList>
            <person name="Goudenege D."/>
            <person name="Labreuche Y."/>
            <person name="Krin E."/>
            <person name="Ansquer D."/>
            <person name="Mangenot S."/>
            <person name="Calteau A."/>
            <person name="Medigue C."/>
            <person name="Mazel D."/>
            <person name="Polz M.F."/>
            <person name="Le Roux F."/>
        </authorList>
    </citation>
    <scope>NUCLEOTIDE SEQUENCE [LARGE SCALE GENOMIC DNA]</scope>
    <source>
        <strain evidence="1 2">SOn1</strain>
    </source>
</reference>
<proteinExistence type="predicted"/>
<comment type="caution">
    <text evidence="1">The sequence shown here is derived from an EMBL/GenBank/DDBJ whole genome shotgun (WGS) entry which is preliminary data.</text>
</comment>
<name>A0AAV2VYA1_9VIBR</name>
<gene>
    <name evidence="1" type="ORF">VIBNISOn1_880016</name>
</gene>
<evidence type="ECO:0000313" key="2">
    <source>
        <dbReference type="Proteomes" id="UP000018211"/>
    </source>
</evidence>
<protein>
    <submittedName>
        <fullName evidence="1">Uncharacterized protein</fullName>
    </submittedName>
</protein>
<sequence>MKVYGQKTIEVVVDRHCDICGVSVMFDLNGVQLEEVGELTANWGFGSKMDGITHHLDMCENCFQVALSALKDHRRCIVMFDGGQDLPDENFGVDCSHSTS</sequence>
<accession>A0AAV2VYA1</accession>
<evidence type="ECO:0000313" key="1">
    <source>
        <dbReference type="EMBL" id="CCO49729.1"/>
    </source>
</evidence>